<evidence type="ECO:0000313" key="1">
    <source>
        <dbReference type="EMBL" id="MET9847307.1"/>
    </source>
</evidence>
<proteinExistence type="predicted"/>
<gene>
    <name evidence="1" type="ORF">ABZZ21_22705</name>
</gene>
<dbReference type="EMBL" id="JBEXPZ010000029">
    <property type="protein sequence ID" value="MET9847307.1"/>
    <property type="molecule type" value="Genomic_DNA"/>
</dbReference>
<reference evidence="1 2" key="1">
    <citation type="submission" date="2024-06" db="EMBL/GenBank/DDBJ databases">
        <title>The Natural Products Discovery Center: Release of the First 8490 Sequenced Strains for Exploring Actinobacteria Biosynthetic Diversity.</title>
        <authorList>
            <person name="Kalkreuter E."/>
            <person name="Kautsar S.A."/>
            <person name="Yang D."/>
            <person name="Bader C.D."/>
            <person name="Teijaro C.N."/>
            <person name="Fluegel L."/>
            <person name="Davis C.M."/>
            <person name="Simpson J.R."/>
            <person name="Lauterbach L."/>
            <person name="Steele A.D."/>
            <person name="Gui C."/>
            <person name="Meng S."/>
            <person name="Li G."/>
            <person name="Viehrig K."/>
            <person name="Ye F."/>
            <person name="Su P."/>
            <person name="Kiefer A.F."/>
            <person name="Nichols A."/>
            <person name="Cepeda A.J."/>
            <person name="Yan W."/>
            <person name="Fan B."/>
            <person name="Jiang Y."/>
            <person name="Adhikari A."/>
            <person name="Zheng C.-J."/>
            <person name="Schuster L."/>
            <person name="Cowan T.M."/>
            <person name="Smanski M.J."/>
            <person name="Chevrette M.G."/>
            <person name="De Carvalho L.P.S."/>
            <person name="Shen B."/>
        </authorList>
    </citation>
    <scope>NUCLEOTIDE SEQUENCE [LARGE SCALE GENOMIC DNA]</scope>
    <source>
        <strain evidence="1 2">NPDC006434</strain>
    </source>
</reference>
<protein>
    <recommendedName>
        <fullName evidence="3">AraC family transcriptional regulator</fullName>
    </recommendedName>
</protein>
<dbReference type="Proteomes" id="UP001550210">
    <property type="component" value="Unassembled WGS sequence"/>
</dbReference>
<dbReference type="RefSeq" id="WP_355398487.1">
    <property type="nucleotide sequence ID" value="NZ_JBEXPZ010000029.1"/>
</dbReference>
<evidence type="ECO:0000313" key="2">
    <source>
        <dbReference type="Proteomes" id="UP001550210"/>
    </source>
</evidence>
<comment type="caution">
    <text evidence="1">The sequence shown here is derived from an EMBL/GenBank/DDBJ whole genome shotgun (WGS) entry which is preliminary data.</text>
</comment>
<keyword evidence="2" id="KW-1185">Reference proteome</keyword>
<name>A0ABV2V0G1_9ACTN</name>
<accession>A0ABV2V0G1</accession>
<sequence>MTEAAPAPEDLVRAVRAVGVSGECLLRAVRVTPRAAFVPTGHRHAYGRRAIAS</sequence>
<evidence type="ECO:0008006" key="3">
    <source>
        <dbReference type="Google" id="ProtNLM"/>
    </source>
</evidence>
<organism evidence="1 2">
    <name type="scientific">Streptomyces ossamyceticus</name>
    <dbReference type="NCBI Taxonomy" id="249581"/>
    <lineage>
        <taxon>Bacteria</taxon>
        <taxon>Bacillati</taxon>
        <taxon>Actinomycetota</taxon>
        <taxon>Actinomycetes</taxon>
        <taxon>Kitasatosporales</taxon>
        <taxon>Streptomycetaceae</taxon>
        <taxon>Streptomyces</taxon>
    </lineage>
</organism>